<dbReference type="PANTHER" id="PTHR48090">
    <property type="entry name" value="UNDECAPRENYL-PHOSPHATE 4-DEOXY-4-FORMAMIDO-L-ARABINOSE TRANSFERASE-RELATED"/>
    <property type="match status" value="1"/>
</dbReference>
<dbReference type="InterPro" id="IPR029044">
    <property type="entry name" value="Nucleotide-diphossugar_trans"/>
</dbReference>
<evidence type="ECO:0000313" key="2">
    <source>
        <dbReference type="EMBL" id="OHA04029.1"/>
    </source>
</evidence>
<gene>
    <name evidence="2" type="ORF">A3C92_03635</name>
</gene>
<evidence type="ECO:0000259" key="1">
    <source>
        <dbReference type="Pfam" id="PF00535"/>
    </source>
</evidence>
<dbReference type="CDD" id="cd04179">
    <property type="entry name" value="DPM_DPG-synthase_like"/>
    <property type="match status" value="1"/>
</dbReference>
<dbReference type="SUPFAM" id="SSF53448">
    <property type="entry name" value="Nucleotide-diphospho-sugar transferases"/>
    <property type="match status" value="1"/>
</dbReference>
<dbReference type="Gene3D" id="3.90.550.10">
    <property type="entry name" value="Spore Coat Polysaccharide Biosynthesis Protein SpsA, Chain A"/>
    <property type="match status" value="1"/>
</dbReference>
<name>A0A1G2L021_9BACT</name>
<comment type="caution">
    <text evidence="2">The sequence shown here is derived from an EMBL/GenBank/DDBJ whole genome shotgun (WGS) entry which is preliminary data.</text>
</comment>
<sequence length="232" mass="26530">MQKLSIVIPAHNEERTIETIVRRVAAVPLDLEKEIIVVDDGSTDRTREIIGGLPGIVTVIHERNLGKGGAVKSGIRRATGDIILVQDADLEYDPADYPALLLPILSGAADVVMGARIPPKRDARRRKSLYWLSWLGNHVITQTTNWLYGHNAREYEACYKVFRPETARSVEVQTDDFDFDNEFICKLLRRGKRITDVPVSYHPRSYGTGKKIRWHHGFKILWTIVKWRFLPF</sequence>
<accession>A0A1G2L021</accession>
<feature type="domain" description="Glycosyltransferase 2-like" evidence="1">
    <location>
        <begin position="5"/>
        <end position="143"/>
    </location>
</feature>
<protein>
    <recommendedName>
        <fullName evidence="1">Glycosyltransferase 2-like domain-containing protein</fullName>
    </recommendedName>
</protein>
<dbReference type="PANTHER" id="PTHR48090:SF7">
    <property type="entry name" value="RFBJ PROTEIN"/>
    <property type="match status" value="1"/>
</dbReference>
<reference evidence="2 3" key="1">
    <citation type="journal article" date="2016" name="Nat. Commun.">
        <title>Thousands of microbial genomes shed light on interconnected biogeochemical processes in an aquifer system.</title>
        <authorList>
            <person name="Anantharaman K."/>
            <person name="Brown C.T."/>
            <person name="Hug L.A."/>
            <person name="Sharon I."/>
            <person name="Castelle C.J."/>
            <person name="Probst A.J."/>
            <person name="Thomas B.C."/>
            <person name="Singh A."/>
            <person name="Wilkins M.J."/>
            <person name="Karaoz U."/>
            <person name="Brodie E.L."/>
            <person name="Williams K.H."/>
            <person name="Hubbard S.S."/>
            <person name="Banfield J.F."/>
        </authorList>
    </citation>
    <scope>NUCLEOTIDE SEQUENCE [LARGE SCALE GENOMIC DNA]</scope>
</reference>
<organism evidence="2 3">
    <name type="scientific">Candidatus Sungbacteria bacterium RIFCSPHIGHO2_02_FULL_53_17</name>
    <dbReference type="NCBI Taxonomy" id="1802275"/>
    <lineage>
        <taxon>Bacteria</taxon>
        <taxon>Candidatus Sungiibacteriota</taxon>
    </lineage>
</organism>
<dbReference type="InterPro" id="IPR001173">
    <property type="entry name" value="Glyco_trans_2-like"/>
</dbReference>
<dbReference type="AlphaFoldDB" id="A0A1G2L021"/>
<proteinExistence type="predicted"/>
<evidence type="ECO:0000313" key="3">
    <source>
        <dbReference type="Proteomes" id="UP000177177"/>
    </source>
</evidence>
<dbReference type="InterPro" id="IPR050256">
    <property type="entry name" value="Glycosyltransferase_2"/>
</dbReference>
<dbReference type="Proteomes" id="UP000177177">
    <property type="component" value="Unassembled WGS sequence"/>
</dbReference>
<dbReference type="EMBL" id="MHQN01000006">
    <property type="protein sequence ID" value="OHA04029.1"/>
    <property type="molecule type" value="Genomic_DNA"/>
</dbReference>
<dbReference type="Pfam" id="PF00535">
    <property type="entry name" value="Glycos_transf_2"/>
    <property type="match status" value="1"/>
</dbReference>